<dbReference type="RefSeq" id="WP_132157249.1">
    <property type="nucleotide sequence ID" value="NZ_SLWR01000019.1"/>
</dbReference>
<comment type="caution">
    <text evidence="4">The sequence shown here is derived from an EMBL/GenBank/DDBJ whole genome shotgun (WGS) entry which is preliminary data.</text>
</comment>
<feature type="transmembrane region" description="Helical" evidence="2">
    <location>
        <begin position="161"/>
        <end position="182"/>
    </location>
</feature>
<accession>A0A4R2I716</accession>
<keyword evidence="3" id="KW-0732">Signal</keyword>
<keyword evidence="5" id="KW-1185">Reference proteome</keyword>
<dbReference type="AlphaFoldDB" id="A0A4R2I716"/>
<feature type="chain" id="PRO_5020413770" description="TrbL/VirB6 plasmid conjugal transfer protein" evidence="3">
    <location>
        <begin position="28"/>
        <end position="666"/>
    </location>
</feature>
<sequence>MTWSRRLRTATTVLCVSFILTAQLALAADPNQGPTNPTGFGDLLPTPDLTHGDTRTLFEQYSPMVYGLDFERSIRDPMEAVFNGYAHIVMMYIVAITRGAISVGWWLFSFTDVKPLTDATSASIGATSTQLVGWLLPSALAFGAVAAYTQRKTTGSALGQLAWVFVAGVLSISFAVAPATWLRGVDGARQMGAGAIMTASADAMGPTMQSPIAWPEPGFTGTARDTLLRKSADASWRGFAVTPWCIAEFGSLQACGRYGKGMLDAGTDADARQKYIDSVVAPAEGGGDAPTVKWAKGDNAFGRIAVVMLAAIAATLFAFLNISLAFTALMAFVGCLLLLVVGVFFACLWIIPGRTRQWGLNWFEALVGLVLQSFLAMLVFGTALTLVTAVFSLTGVLGWLPVSGLAIAVLIAGFRLRRLLDNLTSMMRPGSGSILLGGLARRGALGVARRMIGALGSRSAAPALTERKKGSLVPDSSPQHVSSVRVYRQAPAVGSLGRASAGSTPYELTTGAERRRAEGAGSPTGAGPGGQHAAGEGVRAAGVGGPRSTSAVNLARARAQSKAEGRRTISVTAANVAPGGGSGGSRSASVERQKARHSRRPAPAPSSVNEVRYEPRVVHTHSASLREGPPKGQRARRKSPAPQARRFREYSAFTKDGVTVHVPTRR</sequence>
<feature type="transmembrane region" description="Helical" evidence="2">
    <location>
        <begin position="131"/>
        <end position="149"/>
    </location>
</feature>
<feature type="compositionally biased region" description="Gly residues" evidence="1">
    <location>
        <begin position="522"/>
        <end position="532"/>
    </location>
</feature>
<keyword evidence="2" id="KW-0812">Transmembrane</keyword>
<dbReference type="EMBL" id="SLWR01000019">
    <property type="protein sequence ID" value="TCO39008.1"/>
    <property type="molecule type" value="Genomic_DNA"/>
</dbReference>
<evidence type="ECO:0000256" key="2">
    <source>
        <dbReference type="SAM" id="Phobius"/>
    </source>
</evidence>
<evidence type="ECO:0000256" key="3">
    <source>
        <dbReference type="SAM" id="SignalP"/>
    </source>
</evidence>
<dbReference type="Proteomes" id="UP000295573">
    <property type="component" value="Unassembled WGS sequence"/>
</dbReference>
<feature type="transmembrane region" description="Helical" evidence="2">
    <location>
        <begin position="300"/>
        <end position="320"/>
    </location>
</feature>
<evidence type="ECO:0000313" key="4">
    <source>
        <dbReference type="EMBL" id="TCO39008.1"/>
    </source>
</evidence>
<keyword evidence="2" id="KW-0472">Membrane</keyword>
<evidence type="ECO:0000313" key="5">
    <source>
        <dbReference type="Proteomes" id="UP000295573"/>
    </source>
</evidence>
<name>A0A4R2I716_9ACTN</name>
<keyword evidence="2" id="KW-1133">Transmembrane helix</keyword>
<feature type="region of interest" description="Disordered" evidence="1">
    <location>
        <begin position="513"/>
        <end position="652"/>
    </location>
</feature>
<feature type="region of interest" description="Disordered" evidence="1">
    <location>
        <begin position="465"/>
        <end position="484"/>
    </location>
</feature>
<feature type="signal peptide" evidence="3">
    <location>
        <begin position="1"/>
        <end position="27"/>
    </location>
</feature>
<feature type="transmembrane region" description="Helical" evidence="2">
    <location>
        <begin position="85"/>
        <end position="110"/>
    </location>
</feature>
<feature type="transmembrane region" description="Helical" evidence="2">
    <location>
        <begin position="363"/>
        <end position="391"/>
    </location>
</feature>
<organism evidence="4 5">
    <name type="scientific">Kribbella antiqua</name>
    <dbReference type="NCBI Taxonomy" id="2512217"/>
    <lineage>
        <taxon>Bacteria</taxon>
        <taxon>Bacillati</taxon>
        <taxon>Actinomycetota</taxon>
        <taxon>Actinomycetes</taxon>
        <taxon>Propionibacteriales</taxon>
        <taxon>Kribbellaceae</taxon>
        <taxon>Kribbella</taxon>
    </lineage>
</organism>
<evidence type="ECO:0008006" key="6">
    <source>
        <dbReference type="Google" id="ProtNLM"/>
    </source>
</evidence>
<reference evidence="4 5" key="1">
    <citation type="journal article" date="2015" name="Stand. Genomic Sci.">
        <title>Genomic Encyclopedia of Bacterial and Archaeal Type Strains, Phase III: the genomes of soil and plant-associated and newly described type strains.</title>
        <authorList>
            <person name="Whitman W.B."/>
            <person name="Woyke T."/>
            <person name="Klenk H.P."/>
            <person name="Zhou Y."/>
            <person name="Lilburn T.G."/>
            <person name="Beck B.J."/>
            <person name="De Vos P."/>
            <person name="Vandamme P."/>
            <person name="Eisen J.A."/>
            <person name="Garrity G."/>
            <person name="Hugenholtz P."/>
            <person name="Kyrpides N.C."/>
        </authorList>
    </citation>
    <scope>NUCLEOTIDE SEQUENCE [LARGE SCALE GENOMIC DNA]</scope>
    <source>
        <strain evidence="4 5">VKM Ac-2541</strain>
    </source>
</reference>
<gene>
    <name evidence="4" type="ORF">EV646_11950</name>
</gene>
<evidence type="ECO:0000256" key="1">
    <source>
        <dbReference type="SAM" id="MobiDB-lite"/>
    </source>
</evidence>
<feature type="transmembrane region" description="Helical" evidence="2">
    <location>
        <begin position="397"/>
        <end position="416"/>
    </location>
</feature>
<feature type="transmembrane region" description="Helical" evidence="2">
    <location>
        <begin position="326"/>
        <end position="351"/>
    </location>
</feature>
<proteinExistence type="predicted"/>
<dbReference type="OrthoDB" id="5126439at2"/>
<protein>
    <recommendedName>
        <fullName evidence="6">TrbL/VirB6 plasmid conjugal transfer protein</fullName>
    </recommendedName>
</protein>